<dbReference type="InterPro" id="IPR000843">
    <property type="entry name" value="HTH_LacI"/>
</dbReference>
<dbReference type="Proteomes" id="UP000318878">
    <property type="component" value="Unassembled WGS sequence"/>
</dbReference>
<comment type="caution">
    <text evidence="5">The sequence shown here is derived from an EMBL/GenBank/DDBJ whole genome shotgun (WGS) entry which is preliminary data.</text>
</comment>
<sequence length="233" mass="25129">MSVDFSRPKRVRLSDIAERVGVSRRAVSAVLLGTGGGRVGVGDQKASEIRSVAEAMGYQPKLAARQLVGKRSHTYGLLVASAGDPLRSFLIQHLDEEAVAHGNRTLIGNTVVAPDRFEKTVQLFTNSGVDGVLCAVHKWLPGDREALLKQHPCTIFYEDPGIDGAAFVATDRVSAARQATHYLLESGRQRIGLALTAIDLAHQKAAQAMVSLLEQMISGAELSPEQRQVRVEP</sequence>
<keyword evidence="6" id="KW-1185">Reference proteome</keyword>
<dbReference type="PANTHER" id="PTHR30146">
    <property type="entry name" value="LACI-RELATED TRANSCRIPTIONAL REPRESSOR"/>
    <property type="match status" value="1"/>
</dbReference>
<evidence type="ECO:0000313" key="6">
    <source>
        <dbReference type="Proteomes" id="UP000318878"/>
    </source>
</evidence>
<proteinExistence type="predicted"/>
<dbReference type="PROSITE" id="PS00356">
    <property type="entry name" value="HTH_LACI_1"/>
    <property type="match status" value="1"/>
</dbReference>
<dbReference type="Gene3D" id="1.10.260.40">
    <property type="entry name" value="lambda repressor-like DNA-binding domains"/>
    <property type="match status" value="1"/>
</dbReference>
<feature type="domain" description="HTH lacI-type" evidence="4">
    <location>
        <begin position="11"/>
        <end position="69"/>
    </location>
</feature>
<dbReference type="Gene3D" id="3.40.50.2300">
    <property type="match status" value="1"/>
</dbReference>
<keyword evidence="2" id="KW-0238">DNA-binding</keyword>
<dbReference type="RefSeq" id="WP_146430473.1">
    <property type="nucleotide sequence ID" value="NZ_SJPF01000002.1"/>
</dbReference>
<evidence type="ECO:0000256" key="2">
    <source>
        <dbReference type="ARBA" id="ARBA00023125"/>
    </source>
</evidence>
<accession>A0A5C5V723</accession>
<keyword evidence="3" id="KW-0804">Transcription</keyword>
<dbReference type="OrthoDB" id="269117at2"/>
<dbReference type="EMBL" id="SJPF01000002">
    <property type="protein sequence ID" value="TWT34326.1"/>
    <property type="molecule type" value="Genomic_DNA"/>
</dbReference>
<dbReference type="PROSITE" id="PS50932">
    <property type="entry name" value="HTH_LACI_2"/>
    <property type="match status" value="1"/>
</dbReference>
<dbReference type="InterPro" id="IPR010982">
    <property type="entry name" value="Lambda_DNA-bd_dom_sf"/>
</dbReference>
<gene>
    <name evidence="5" type="primary">degA</name>
    <name evidence="5" type="ORF">Enr8_17200</name>
</gene>
<organism evidence="5 6">
    <name type="scientific">Blastopirellula retiformator</name>
    <dbReference type="NCBI Taxonomy" id="2527970"/>
    <lineage>
        <taxon>Bacteria</taxon>
        <taxon>Pseudomonadati</taxon>
        <taxon>Planctomycetota</taxon>
        <taxon>Planctomycetia</taxon>
        <taxon>Pirellulales</taxon>
        <taxon>Pirellulaceae</taxon>
        <taxon>Blastopirellula</taxon>
    </lineage>
</organism>
<protein>
    <submittedName>
        <fullName evidence="5">HTH-type transcriptional regulator DegA</fullName>
    </submittedName>
</protein>
<evidence type="ECO:0000256" key="1">
    <source>
        <dbReference type="ARBA" id="ARBA00023015"/>
    </source>
</evidence>
<reference evidence="5 6" key="1">
    <citation type="submission" date="2019-02" db="EMBL/GenBank/DDBJ databases">
        <title>Deep-cultivation of Planctomycetes and their phenomic and genomic characterization uncovers novel biology.</title>
        <authorList>
            <person name="Wiegand S."/>
            <person name="Jogler M."/>
            <person name="Boedeker C."/>
            <person name="Pinto D."/>
            <person name="Vollmers J."/>
            <person name="Rivas-Marin E."/>
            <person name="Kohn T."/>
            <person name="Peeters S.H."/>
            <person name="Heuer A."/>
            <person name="Rast P."/>
            <person name="Oberbeckmann S."/>
            <person name="Bunk B."/>
            <person name="Jeske O."/>
            <person name="Meyerdierks A."/>
            <person name="Storesund J.E."/>
            <person name="Kallscheuer N."/>
            <person name="Luecker S."/>
            <person name="Lage O.M."/>
            <person name="Pohl T."/>
            <person name="Merkel B.J."/>
            <person name="Hornburger P."/>
            <person name="Mueller R.-W."/>
            <person name="Bruemmer F."/>
            <person name="Labrenz M."/>
            <person name="Spormann A.M."/>
            <person name="Op Den Camp H."/>
            <person name="Overmann J."/>
            <person name="Amann R."/>
            <person name="Jetten M.S.M."/>
            <person name="Mascher T."/>
            <person name="Medema M.H."/>
            <person name="Devos D.P."/>
            <person name="Kaster A.-K."/>
            <person name="Ovreas L."/>
            <person name="Rohde M."/>
            <person name="Galperin M.Y."/>
            <person name="Jogler C."/>
        </authorList>
    </citation>
    <scope>NUCLEOTIDE SEQUENCE [LARGE SCALE GENOMIC DNA]</scope>
    <source>
        <strain evidence="5 6">Enr8</strain>
    </source>
</reference>
<dbReference type="SMART" id="SM00354">
    <property type="entry name" value="HTH_LACI"/>
    <property type="match status" value="1"/>
</dbReference>
<name>A0A5C5V723_9BACT</name>
<dbReference type="InterPro" id="IPR028082">
    <property type="entry name" value="Peripla_BP_I"/>
</dbReference>
<evidence type="ECO:0000313" key="5">
    <source>
        <dbReference type="EMBL" id="TWT34326.1"/>
    </source>
</evidence>
<keyword evidence="1" id="KW-0805">Transcription regulation</keyword>
<dbReference type="GO" id="GO:0003700">
    <property type="term" value="F:DNA-binding transcription factor activity"/>
    <property type="evidence" value="ECO:0007669"/>
    <property type="project" value="TreeGrafter"/>
</dbReference>
<dbReference type="SUPFAM" id="SSF53822">
    <property type="entry name" value="Periplasmic binding protein-like I"/>
    <property type="match status" value="1"/>
</dbReference>
<evidence type="ECO:0000259" key="4">
    <source>
        <dbReference type="PROSITE" id="PS50932"/>
    </source>
</evidence>
<evidence type="ECO:0000256" key="3">
    <source>
        <dbReference type="ARBA" id="ARBA00023163"/>
    </source>
</evidence>
<dbReference type="GO" id="GO:0000976">
    <property type="term" value="F:transcription cis-regulatory region binding"/>
    <property type="evidence" value="ECO:0007669"/>
    <property type="project" value="TreeGrafter"/>
</dbReference>
<dbReference type="PANTHER" id="PTHR30146:SF109">
    <property type="entry name" value="HTH-TYPE TRANSCRIPTIONAL REGULATOR GALS"/>
    <property type="match status" value="1"/>
</dbReference>
<dbReference type="SUPFAM" id="SSF47413">
    <property type="entry name" value="lambda repressor-like DNA-binding domains"/>
    <property type="match status" value="1"/>
</dbReference>
<dbReference type="AlphaFoldDB" id="A0A5C5V723"/>